<evidence type="ECO:0000259" key="1">
    <source>
        <dbReference type="Pfam" id="PF01636"/>
    </source>
</evidence>
<dbReference type="RefSeq" id="WP_067918673.1">
    <property type="nucleotide sequence ID" value="NZ_BSRZ01000034.1"/>
</dbReference>
<dbReference type="Proteomes" id="UP001165124">
    <property type="component" value="Unassembled WGS sequence"/>
</dbReference>
<accession>A0A9W6Q320</accession>
<organism evidence="2 3">
    <name type="scientific">Actinomadura rubrobrunea</name>
    <dbReference type="NCBI Taxonomy" id="115335"/>
    <lineage>
        <taxon>Bacteria</taxon>
        <taxon>Bacillati</taxon>
        <taxon>Actinomycetota</taxon>
        <taxon>Actinomycetes</taxon>
        <taxon>Streptosporangiales</taxon>
        <taxon>Thermomonosporaceae</taxon>
        <taxon>Actinomadura</taxon>
    </lineage>
</organism>
<sequence>MPRSDWTALPAKVREAIETRTGPILRVTPAPAGNHADIAAAVSAPGGTTFVKAARKLEDRDGPEVRSLRREALVCPRVPRFAPRLLWTVKVGGWLALGFEYIKGRGADYSPGSPDLAILAKTVRELQRMTCPDVVTMPVERRWENLGGDVSPMAGDALLHTDLNPHNVIITPDRRAYVVDWAFTSRGAPWVEIGQIIPWMLMSGQTPEQAEDWASQFPSWLDAAPADVDLYVTLHEELWRRRSQTRPDAWIPPYLTAIQQWAAYRRGLHR</sequence>
<proteinExistence type="predicted"/>
<evidence type="ECO:0000313" key="3">
    <source>
        <dbReference type="Proteomes" id="UP001165124"/>
    </source>
</evidence>
<evidence type="ECO:0000313" key="2">
    <source>
        <dbReference type="EMBL" id="GLW67689.1"/>
    </source>
</evidence>
<dbReference type="EMBL" id="BSRZ01000034">
    <property type="protein sequence ID" value="GLW67689.1"/>
    <property type="molecule type" value="Genomic_DNA"/>
</dbReference>
<dbReference type="Gene3D" id="3.90.1200.10">
    <property type="match status" value="1"/>
</dbReference>
<dbReference type="InterPro" id="IPR011009">
    <property type="entry name" value="Kinase-like_dom_sf"/>
</dbReference>
<comment type="caution">
    <text evidence="2">The sequence shown here is derived from an EMBL/GenBank/DDBJ whole genome shotgun (WGS) entry which is preliminary data.</text>
</comment>
<name>A0A9W6Q320_9ACTN</name>
<feature type="domain" description="Aminoglycoside phosphotransferase" evidence="1">
    <location>
        <begin position="157"/>
        <end position="216"/>
    </location>
</feature>
<dbReference type="AlphaFoldDB" id="A0A9W6Q320"/>
<protein>
    <recommendedName>
        <fullName evidence="1">Aminoglycoside phosphotransferase domain-containing protein</fullName>
    </recommendedName>
</protein>
<dbReference type="Pfam" id="PF01636">
    <property type="entry name" value="APH"/>
    <property type="match status" value="1"/>
</dbReference>
<dbReference type="InterPro" id="IPR002575">
    <property type="entry name" value="Aminoglycoside_PTrfase"/>
</dbReference>
<gene>
    <name evidence="2" type="ORF">Arub01_59320</name>
</gene>
<keyword evidence="3" id="KW-1185">Reference proteome</keyword>
<dbReference type="SUPFAM" id="SSF56112">
    <property type="entry name" value="Protein kinase-like (PK-like)"/>
    <property type="match status" value="1"/>
</dbReference>
<reference evidence="2" key="1">
    <citation type="submission" date="2023-02" db="EMBL/GenBank/DDBJ databases">
        <title>Actinomadura rubrobrunea NBRC 14622.</title>
        <authorList>
            <person name="Ichikawa N."/>
            <person name="Sato H."/>
            <person name="Tonouchi N."/>
        </authorList>
    </citation>
    <scope>NUCLEOTIDE SEQUENCE</scope>
    <source>
        <strain evidence="2">NBRC 14622</strain>
    </source>
</reference>